<feature type="non-terminal residue" evidence="1">
    <location>
        <position position="1"/>
    </location>
</feature>
<accession>A0A9P0D1E9</accession>
<evidence type="ECO:0000313" key="1">
    <source>
        <dbReference type="EMBL" id="CAH1112382.1"/>
    </source>
</evidence>
<gene>
    <name evidence="1" type="ORF">PSYICH_LOCUS12689</name>
</gene>
<dbReference type="Proteomes" id="UP001153636">
    <property type="component" value="Chromosome 6"/>
</dbReference>
<organism evidence="1 2">
    <name type="scientific">Psylliodes chrysocephalus</name>
    <dbReference type="NCBI Taxonomy" id="3402493"/>
    <lineage>
        <taxon>Eukaryota</taxon>
        <taxon>Metazoa</taxon>
        <taxon>Ecdysozoa</taxon>
        <taxon>Arthropoda</taxon>
        <taxon>Hexapoda</taxon>
        <taxon>Insecta</taxon>
        <taxon>Pterygota</taxon>
        <taxon>Neoptera</taxon>
        <taxon>Endopterygota</taxon>
        <taxon>Coleoptera</taxon>
        <taxon>Polyphaga</taxon>
        <taxon>Cucujiformia</taxon>
        <taxon>Chrysomeloidea</taxon>
        <taxon>Chrysomelidae</taxon>
        <taxon>Galerucinae</taxon>
        <taxon>Alticini</taxon>
        <taxon>Psylliodes</taxon>
    </lineage>
</organism>
<evidence type="ECO:0000313" key="2">
    <source>
        <dbReference type="Proteomes" id="UP001153636"/>
    </source>
</evidence>
<protein>
    <recommendedName>
        <fullName evidence="3">Reverse transcriptase</fullName>
    </recommendedName>
</protein>
<name>A0A9P0D1E9_9CUCU</name>
<proteinExistence type="predicted"/>
<dbReference type="AlphaFoldDB" id="A0A9P0D1E9"/>
<sequence>NNIIREVSSIKDHGITLDSKLNFDIHVENIVQKSLRTLGFILRNTKKFSNAKSILILYNSMVRSTLEYGSTLWSPCYYKYISRIEGVQRKLIKHLNYRFNRNIILESYDFSLRHYKINKLVSRRVVAHLIFLYKLINNKIDSVYTLENLNFYAKNHTSRSTNLFFITQR</sequence>
<dbReference type="EMBL" id="OV651818">
    <property type="protein sequence ID" value="CAH1112382.1"/>
    <property type="molecule type" value="Genomic_DNA"/>
</dbReference>
<keyword evidence="2" id="KW-1185">Reference proteome</keyword>
<dbReference type="OrthoDB" id="6777438at2759"/>
<reference evidence="1" key="1">
    <citation type="submission" date="2022-01" db="EMBL/GenBank/DDBJ databases">
        <authorList>
            <person name="King R."/>
        </authorList>
    </citation>
    <scope>NUCLEOTIDE SEQUENCE</scope>
</reference>
<evidence type="ECO:0008006" key="3">
    <source>
        <dbReference type="Google" id="ProtNLM"/>
    </source>
</evidence>